<feature type="chain" id="PRO_5006062236" evidence="1">
    <location>
        <begin position="19"/>
        <end position="135"/>
    </location>
</feature>
<dbReference type="Pfam" id="PF07883">
    <property type="entry name" value="Cupin_2"/>
    <property type="match status" value="1"/>
</dbReference>
<dbReference type="Proteomes" id="UP000050783">
    <property type="component" value="Unassembled WGS sequence"/>
</dbReference>
<dbReference type="PANTHER" id="PTHR36156">
    <property type="entry name" value="SLR2101 PROTEIN"/>
    <property type="match status" value="1"/>
</dbReference>
<dbReference type="InterPro" id="IPR013096">
    <property type="entry name" value="Cupin_2"/>
</dbReference>
<feature type="signal peptide" evidence="1">
    <location>
        <begin position="1"/>
        <end position="18"/>
    </location>
</feature>
<dbReference type="SUPFAM" id="SSF51182">
    <property type="entry name" value="RmlC-like cupins"/>
    <property type="match status" value="1"/>
</dbReference>
<evidence type="ECO:0000256" key="1">
    <source>
        <dbReference type="SAM" id="SignalP"/>
    </source>
</evidence>
<dbReference type="InterPro" id="IPR014710">
    <property type="entry name" value="RmlC-like_jellyroll"/>
</dbReference>
<evidence type="ECO:0000259" key="2">
    <source>
        <dbReference type="Pfam" id="PF07883"/>
    </source>
</evidence>
<evidence type="ECO:0000313" key="4">
    <source>
        <dbReference type="Proteomes" id="UP000050783"/>
    </source>
</evidence>
<dbReference type="InterPro" id="IPR011051">
    <property type="entry name" value="RmlC_Cupin_sf"/>
</dbReference>
<gene>
    <name evidence="3" type="ORF">RUA4292_03654</name>
</gene>
<reference evidence="3 4" key="1">
    <citation type="submission" date="2015-09" db="EMBL/GenBank/DDBJ databases">
        <authorList>
            <consortium name="Swine Surveillance"/>
        </authorList>
    </citation>
    <scope>NUCLEOTIDE SEQUENCE [LARGE SCALE GENOMIC DNA]</scope>
    <source>
        <strain evidence="3 4">CECT 4292</strain>
    </source>
</reference>
<dbReference type="EMBL" id="CYPU01000068">
    <property type="protein sequence ID" value="CUH49458.1"/>
    <property type="molecule type" value="Genomic_DNA"/>
</dbReference>
<name>A0A0P1F3R7_9RHOB</name>
<protein>
    <submittedName>
        <fullName evidence="3">Putative mannose-6-phosphate isomerase</fullName>
    </submittedName>
</protein>
<dbReference type="PANTHER" id="PTHR36156:SF2">
    <property type="entry name" value="CUPIN TYPE-2 DOMAIN-CONTAINING PROTEIN"/>
    <property type="match status" value="1"/>
</dbReference>
<keyword evidence="1" id="KW-0732">Signal</keyword>
<dbReference type="AlphaFoldDB" id="A0A0P1F3R7"/>
<dbReference type="GO" id="GO:0016853">
    <property type="term" value="F:isomerase activity"/>
    <property type="evidence" value="ECO:0007669"/>
    <property type="project" value="UniProtKB-KW"/>
</dbReference>
<evidence type="ECO:0000313" key="3">
    <source>
        <dbReference type="EMBL" id="CUH49458.1"/>
    </source>
</evidence>
<feature type="domain" description="Cupin type-2" evidence="2">
    <location>
        <begin position="53"/>
        <end position="122"/>
    </location>
</feature>
<keyword evidence="3" id="KW-0413">Isomerase</keyword>
<accession>A0A0P1F3R7</accession>
<sequence>MRTLLLSALILATTPVLARDTYPPVEVLLQADKSVIGEPLEYPEGKAQITMAIVTMQPGQKTGWHRHEAPLAAYMLEGEITVIYGDAGTKTYKTGDALVEAFRSPHAGVNSGEDIARILAVFAGAEGVSNTVAEE</sequence>
<organism evidence="3 4">
    <name type="scientific">Ruegeria atlantica</name>
    <dbReference type="NCBI Taxonomy" id="81569"/>
    <lineage>
        <taxon>Bacteria</taxon>
        <taxon>Pseudomonadati</taxon>
        <taxon>Pseudomonadota</taxon>
        <taxon>Alphaproteobacteria</taxon>
        <taxon>Rhodobacterales</taxon>
        <taxon>Roseobacteraceae</taxon>
        <taxon>Ruegeria</taxon>
    </lineage>
</organism>
<dbReference type="InterPro" id="IPR047142">
    <property type="entry name" value="OryJ/VirC-like"/>
</dbReference>
<dbReference type="Gene3D" id="2.60.120.10">
    <property type="entry name" value="Jelly Rolls"/>
    <property type="match status" value="1"/>
</dbReference>
<dbReference type="CDD" id="cd02236">
    <property type="entry name" value="cupin_CV2614-like"/>
    <property type="match status" value="1"/>
</dbReference>
<proteinExistence type="predicted"/>